<accession>A0A8S3ZGZ1</accession>
<evidence type="ECO:0000313" key="4">
    <source>
        <dbReference type="Proteomes" id="UP000678393"/>
    </source>
</evidence>
<feature type="domain" description="DDHD" evidence="2">
    <location>
        <begin position="223"/>
        <end position="413"/>
    </location>
</feature>
<feature type="compositionally biased region" description="Polar residues" evidence="1">
    <location>
        <begin position="330"/>
        <end position="341"/>
    </location>
</feature>
<organism evidence="3 4">
    <name type="scientific">Candidula unifasciata</name>
    <dbReference type="NCBI Taxonomy" id="100452"/>
    <lineage>
        <taxon>Eukaryota</taxon>
        <taxon>Metazoa</taxon>
        <taxon>Spiralia</taxon>
        <taxon>Lophotrochozoa</taxon>
        <taxon>Mollusca</taxon>
        <taxon>Gastropoda</taxon>
        <taxon>Heterobranchia</taxon>
        <taxon>Euthyneura</taxon>
        <taxon>Panpulmonata</taxon>
        <taxon>Eupulmonata</taxon>
        <taxon>Stylommatophora</taxon>
        <taxon>Helicina</taxon>
        <taxon>Helicoidea</taxon>
        <taxon>Geomitridae</taxon>
        <taxon>Candidula</taxon>
    </lineage>
</organism>
<feature type="non-terminal residue" evidence="3">
    <location>
        <position position="1"/>
    </location>
</feature>
<evidence type="ECO:0000259" key="2">
    <source>
        <dbReference type="PROSITE" id="PS51043"/>
    </source>
</evidence>
<dbReference type="GO" id="GO:0035091">
    <property type="term" value="F:phosphatidylinositol binding"/>
    <property type="evidence" value="ECO:0007669"/>
    <property type="project" value="TreeGrafter"/>
</dbReference>
<feature type="compositionally biased region" description="Low complexity" evidence="1">
    <location>
        <begin position="342"/>
        <end position="354"/>
    </location>
</feature>
<dbReference type="PANTHER" id="PTHR10658:SF81">
    <property type="entry name" value="PROTEIN RETINAL DEGENERATION B"/>
    <property type="match status" value="1"/>
</dbReference>
<name>A0A8S3ZGZ1_9EUPU</name>
<proteinExistence type="predicted"/>
<feature type="non-terminal residue" evidence="3">
    <location>
        <position position="413"/>
    </location>
</feature>
<dbReference type="OrthoDB" id="10053061at2759"/>
<protein>
    <recommendedName>
        <fullName evidence="2">DDHD domain-containing protein</fullName>
    </recommendedName>
</protein>
<feature type="region of interest" description="Disordered" evidence="1">
    <location>
        <begin position="320"/>
        <end position="356"/>
    </location>
</feature>
<dbReference type="EMBL" id="CAJHNH020003176">
    <property type="protein sequence ID" value="CAG5128703.1"/>
    <property type="molecule type" value="Genomic_DNA"/>
</dbReference>
<dbReference type="GO" id="GO:0008525">
    <property type="term" value="F:phosphatidylcholine transporter activity"/>
    <property type="evidence" value="ECO:0007669"/>
    <property type="project" value="TreeGrafter"/>
</dbReference>
<dbReference type="Pfam" id="PF02862">
    <property type="entry name" value="DDHD"/>
    <property type="match status" value="1"/>
</dbReference>
<dbReference type="GO" id="GO:0005737">
    <property type="term" value="C:cytoplasm"/>
    <property type="evidence" value="ECO:0007669"/>
    <property type="project" value="TreeGrafter"/>
</dbReference>
<dbReference type="SMART" id="SM01127">
    <property type="entry name" value="DDHD"/>
    <property type="match status" value="1"/>
</dbReference>
<keyword evidence="4" id="KW-1185">Reference proteome</keyword>
<dbReference type="InterPro" id="IPR001666">
    <property type="entry name" value="PI_transfer"/>
</dbReference>
<dbReference type="GO" id="GO:0046872">
    <property type="term" value="F:metal ion binding"/>
    <property type="evidence" value="ECO:0007669"/>
    <property type="project" value="InterPro"/>
</dbReference>
<dbReference type="PROSITE" id="PS51043">
    <property type="entry name" value="DDHD"/>
    <property type="match status" value="1"/>
</dbReference>
<comment type="caution">
    <text evidence="3">The sequence shown here is derived from an EMBL/GenBank/DDBJ whole genome shotgun (WGS) entry which is preliminary data.</text>
</comment>
<sequence>LSLYNSLSGGGSTDMNLIRNQNFIPLGAISLFATSSAEYQDHINAMVVSANQVYHDFLKSDNGKGFTGQVCFLADAVGSLLAYDALTSCSSSFTRAGSHYGSHESVESSAIGAEPSASSPLLDNRARELSLSDPNLVPNPSSGSLSAPKRPERSKSEVVPPDSSEVYQSCKEDLTSMVSSTLSSRYSSRHNSGHLSASAEGKDKDISRRTSSGSHYDSGIAKFDFDVTDFFMCGTPLGMVLAYRKLHRGDDTILFRPACHQVYNLFHSNDPTAVRLEPLLHEGFSYVAPVSVCRYSKFPLGDGEPVHVVETIQKHLKLFTSDSKEHRSSTSENPRLLQRQNSLSSMTSTSSGLGENTVSSITSVTRNWWGVKRVDYVLYCPEALHSFPTNALPHLFHSSFWESRDVVAFILRQ</sequence>
<reference evidence="3" key="1">
    <citation type="submission" date="2021-04" db="EMBL/GenBank/DDBJ databases">
        <authorList>
            <consortium name="Molecular Ecology Group"/>
        </authorList>
    </citation>
    <scope>NUCLEOTIDE SEQUENCE</scope>
</reference>
<dbReference type="Proteomes" id="UP000678393">
    <property type="component" value="Unassembled WGS sequence"/>
</dbReference>
<dbReference type="GO" id="GO:0008526">
    <property type="term" value="F:phosphatidylinositol transfer activity"/>
    <property type="evidence" value="ECO:0007669"/>
    <property type="project" value="TreeGrafter"/>
</dbReference>
<evidence type="ECO:0000313" key="3">
    <source>
        <dbReference type="EMBL" id="CAG5128703.1"/>
    </source>
</evidence>
<feature type="region of interest" description="Disordered" evidence="1">
    <location>
        <begin position="181"/>
        <end position="215"/>
    </location>
</feature>
<dbReference type="AlphaFoldDB" id="A0A8S3ZGZ1"/>
<evidence type="ECO:0000256" key="1">
    <source>
        <dbReference type="SAM" id="MobiDB-lite"/>
    </source>
</evidence>
<gene>
    <name evidence="3" type="ORF">CUNI_LOCUS14261</name>
</gene>
<dbReference type="PANTHER" id="PTHR10658">
    <property type="entry name" value="PHOSPHATIDYLINOSITOL TRANSFER PROTEIN"/>
    <property type="match status" value="1"/>
</dbReference>
<dbReference type="GO" id="GO:0031210">
    <property type="term" value="F:phosphatidylcholine binding"/>
    <property type="evidence" value="ECO:0007669"/>
    <property type="project" value="TreeGrafter"/>
</dbReference>
<dbReference type="InterPro" id="IPR004177">
    <property type="entry name" value="DDHD_dom"/>
</dbReference>
<feature type="region of interest" description="Disordered" evidence="1">
    <location>
        <begin position="131"/>
        <end position="167"/>
    </location>
</feature>